<feature type="region of interest" description="Disordered" evidence="1">
    <location>
        <begin position="1"/>
        <end position="58"/>
    </location>
</feature>
<comment type="caution">
    <text evidence="3">The sequence shown here is derived from an EMBL/GenBank/DDBJ whole genome shotgun (WGS) entry which is preliminary data.</text>
</comment>
<evidence type="ECO:0000256" key="2">
    <source>
        <dbReference type="SAM" id="Phobius"/>
    </source>
</evidence>
<reference evidence="3 4" key="1">
    <citation type="submission" date="2023-09" db="EMBL/GenBank/DDBJ databases">
        <title>Pangenome analysis of Batrachochytrium dendrobatidis and related Chytrids.</title>
        <authorList>
            <person name="Yacoub M.N."/>
            <person name="Stajich J.E."/>
            <person name="James T.Y."/>
        </authorList>
    </citation>
    <scope>NUCLEOTIDE SEQUENCE [LARGE SCALE GENOMIC DNA]</scope>
    <source>
        <strain evidence="3 4">JEL0888</strain>
    </source>
</reference>
<accession>A0ABR4NAB7</accession>
<dbReference type="EMBL" id="JADGIZ020000016">
    <property type="protein sequence ID" value="KAL2916461.1"/>
    <property type="molecule type" value="Genomic_DNA"/>
</dbReference>
<sequence length="645" mass="69406">MSEVVDSSDVLSRTPNKERDRSLLGPPSPRPMRMALRKDGEAPTISIISSTPDESPRHSIVPAGAEGFEQSAMPQTDRIITGVSASGSLSSRYPNAREISETFTTKLFEMRWCAIALVTNVFFMYYVLQMPKGIMIPLPDGVVTSIGCVVAELILLISNVITFRALDDGASAWFGAQLTSKRGFSLAVCGFFQAAPFQKWPFATQLSLNSTCRSLFTRISVIWILLEGMKILTPISATSITGSSTRIDSGTVECVVFSETGSPVDRQWPTVVAEAGFAELVFGSSLGSLRSEQTVDNTTFVMSPQIIGAVNDGDTIVGPGFITTISTKCRCVQNNNITSLRTQGVSNDTAAAILGLSSQLGPNLGLTSYIEVNSTLISVKTLISGSTICGGHNFSFLPMCTTSFSDHKSALVLMRYMTDGTTASIAPESVDVRAVLDDANLDIWVGAALKSILGGELSSFSLPSTIPGVLNPLMWWTSPNLMTIDPALVEGGIETLFSILLRAGTQRTYATHGEVCGRNVAIEGQSIVRMAPYGVDVAFFTLSFQLFITILSALAFVPWLRSVVPIGPGVRALREPVYFTTLINSSSVCHGFDQLCNAQIHAIWQNLDLVVRIGEPIGTRTEGVGHISMDRPKLIGAMTNGKRYF</sequence>
<evidence type="ECO:0000256" key="1">
    <source>
        <dbReference type="SAM" id="MobiDB-lite"/>
    </source>
</evidence>
<evidence type="ECO:0008006" key="5">
    <source>
        <dbReference type="Google" id="ProtNLM"/>
    </source>
</evidence>
<keyword evidence="2" id="KW-0812">Transmembrane</keyword>
<protein>
    <recommendedName>
        <fullName evidence="5">Transmembrane protein</fullName>
    </recommendedName>
</protein>
<evidence type="ECO:0000313" key="3">
    <source>
        <dbReference type="EMBL" id="KAL2916461.1"/>
    </source>
</evidence>
<organism evidence="3 4">
    <name type="scientific">Polyrhizophydium stewartii</name>
    <dbReference type="NCBI Taxonomy" id="2732419"/>
    <lineage>
        <taxon>Eukaryota</taxon>
        <taxon>Fungi</taxon>
        <taxon>Fungi incertae sedis</taxon>
        <taxon>Chytridiomycota</taxon>
        <taxon>Chytridiomycota incertae sedis</taxon>
        <taxon>Chytridiomycetes</taxon>
        <taxon>Rhizophydiales</taxon>
        <taxon>Rhizophydiales incertae sedis</taxon>
        <taxon>Polyrhizophydium</taxon>
    </lineage>
</organism>
<name>A0ABR4NAB7_9FUNG</name>
<proteinExistence type="predicted"/>
<keyword evidence="2" id="KW-1133">Transmembrane helix</keyword>
<dbReference type="Proteomes" id="UP001527925">
    <property type="component" value="Unassembled WGS sequence"/>
</dbReference>
<feature type="transmembrane region" description="Helical" evidence="2">
    <location>
        <begin position="537"/>
        <end position="560"/>
    </location>
</feature>
<feature type="transmembrane region" description="Helical" evidence="2">
    <location>
        <begin position="110"/>
        <end position="128"/>
    </location>
</feature>
<keyword evidence="4" id="KW-1185">Reference proteome</keyword>
<gene>
    <name evidence="3" type="ORF">HK105_203894</name>
</gene>
<evidence type="ECO:0000313" key="4">
    <source>
        <dbReference type="Proteomes" id="UP001527925"/>
    </source>
</evidence>
<keyword evidence="2" id="KW-0472">Membrane</keyword>
<feature type="transmembrane region" description="Helical" evidence="2">
    <location>
        <begin position="134"/>
        <end position="157"/>
    </location>
</feature>